<dbReference type="OrthoDB" id="10263513at2759"/>
<sequence>MSIMMRALTSDDDHEILECLDMSKQCTAGTGLMHESYQKDDPRRYTRSWFAWANGLFGELILDVWESLDASAQLGAAHTPHASPPPAHARTIRNAIDASIMRAKAGAAGKKKKWSKGKVKDKANNAVVCDKATFDRIMKEVPTYKLISQSVLIDRMKINGSLARVAIRQLKKEGLIKPVVHHTSQLVYTRAIAAEAE</sequence>
<reference evidence="4 6" key="3">
    <citation type="journal article" date="2015" name="BMC Genomics">
        <title>Sex and parasites: genomic and transcriptomic analysis of Microbotryum lychnidis-dioicae, the biotrophic and plant-castrating anther smut fungus.</title>
        <authorList>
            <person name="Perlin M.H."/>
            <person name="Amselem J."/>
            <person name="Fontanillas E."/>
            <person name="Toh S.S."/>
            <person name="Chen Z."/>
            <person name="Goldberg J."/>
            <person name="Duplessis S."/>
            <person name="Henrissat B."/>
            <person name="Young S."/>
            <person name="Zeng Q."/>
            <person name="Aguileta G."/>
            <person name="Petit E."/>
            <person name="Badouin H."/>
            <person name="Andrews J."/>
            <person name="Razeeq D."/>
            <person name="Gabaldon T."/>
            <person name="Quesneville H."/>
            <person name="Giraud T."/>
            <person name="Hood M.E."/>
            <person name="Schultz D.J."/>
            <person name="Cuomo C.A."/>
        </authorList>
    </citation>
    <scope>NUCLEOTIDE SEQUENCE [LARGE SCALE GENOMIC DNA]</scope>
    <source>
        <strain evidence="4">P1A1 Lamole</strain>
        <strain evidence="6">p1A1 Lamole</strain>
    </source>
</reference>
<dbReference type="Gene3D" id="3.30.63.20">
    <property type="match status" value="1"/>
</dbReference>
<dbReference type="FunFam" id="3.30.63.20:FF:000001">
    <property type="entry name" value="40S ribosomal protein S25"/>
    <property type="match status" value="1"/>
</dbReference>
<keyword evidence="6" id="KW-1185">Reference proteome</keyword>
<evidence type="ECO:0000256" key="1">
    <source>
        <dbReference type="ARBA" id="ARBA00009106"/>
    </source>
</evidence>
<dbReference type="Proteomes" id="UP000017200">
    <property type="component" value="Unassembled WGS sequence"/>
</dbReference>
<dbReference type="InterPro" id="IPR004977">
    <property type="entry name" value="Ribosomal_eS25"/>
</dbReference>
<dbReference type="AlphaFoldDB" id="U5HBN4"/>
<keyword evidence="3" id="KW-0687">Ribonucleoprotein</keyword>
<dbReference type="InParanoid" id="U5HBN4"/>
<dbReference type="SUPFAM" id="SSF48208">
    <property type="entry name" value="Six-hairpin glycosidases"/>
    <property type="match status" value="1"/>
</dbReference>
<keyword evidence="2" id="KW-0689">Ribosomal protein</keyword>
<organism evidence="4">
    <name type="scientific">Microbotryum lychnidis-dioicae (strain p1A1 Lamole / MvSl-1064)</name>
    <name type="common">Anther smut fungus</name>
    <dbReference type="NCBI Taxonomy" id="683840"/>
    <lineage>
        <taxon>Eukaryota</taxon>
        <taxon>Fungi</taxon>
        <taxon>Dikarya</taxon>
        <taxon>Basidiomycota</taxon>
        <taxon>Pucciniomycotina</taxon>
        <taxon>Microbotryomycetes</taxon>
        <taxon>Microbotryales</taxon>
        <taxon>Microbotryaceae</taxon>
        <taxon>Microbotryum</taxon>
    </lineage>
</organism>
<dbReference type="EMBL" id="AEIJ01000456">
    <property type="status" value="NOT_ANNOTATED_CDS"/>
    <property type="molecule type" value="Genomic_DNA"/>
</dbReference>
<protein>
    <recommendedName>
        <fullName evidence="7">40S ribosomal protein S25</fullName>
    </recommendedName>
</protein>
<dbReference type="EnsemblFungi" id="MVLG_04582T0">
    <property type="protein sequence ID" value="MVLG_04582T0"/>
    <property type="gene ID" value="MVLG_04582"/>
</dbReference>
<evidence type="ECO:0008006" key="7">
    <source>
        <dbReference type="Google" id="ProtNLM"/>
    </source>
</evidence>
<comment type="similarity">
    <text evidence="1">Belongs to the eukaryotic ribosomal protein eS25 family.</text>
</comment>
<dbReference type="STRING" id="683840.U5HBN4"/>
<dbReference type="HOGENOM" id="CLU_1385108_0_0_1"/>
<dbReference type="Pfam" id="PF03297">
    <property type="entry name" value="Ribosomal_S25"/>
    <property type="match status" value="1"/>
</dbReference>
<dbReference type="GO" id="GO:0005975">
    <property type="term" value="P:carbohydrate metabolic process"/>
    <property type="evidence" value="ECO:0007669"/>
    <property type="project" value="InterPro"/>
</dbReference>
<evidence type="ECO:0000256" key="2">
    <source>
        <dbReference type="ARBA" id="ARBA00022980"/>
    </source>
</evidence>
<evidence type="ECO:0000313" key="4">
    <source>
        <dbReference type="EMBL" id="KDE05039.1"/>
    </source>
</evidence>
<dbReference type="Gene3D" id="1.50.10.10">
    <property type="match status" value="1"/>
</dbReference>
<dbReference type="GO" id="GO:0005840">
    <property type="term" value="C:ribosome"/>
    <property type="evidence" value="ECO:0007669"/>
    <property type="project" value="UniProtKB-KW"/>
</dbReference>
<reference evidence="6" key="1">
    <citation type="submission" date="2010-11" db="EMBL/GenBank/DDBJ databases">
        <title>The genome sequence of Microbotryum violaceum strain p1A1 Lamole.</title>
        <authorList>
            <person name="Cuomo C."/>
            <person name="Perlin M."/>
            <person name="Young S.K."/>
            <person name="Zeng Q."/>
            <person name="Gargeya S."/>
            <person name="Alvarado L."/>
            <person name="Berlin A."/>
            <person name="Chapman S.B."/>
            <person name="Chen Z."/>
            <person name="Freedman E."/>
            <person name="Gellesch M."/>
            <person name="Goldberg J."/>
            <person name="Griggs A."/>
            <person name="Gujja S."/>
            <person name="Heilman E."/>
            <person name="Heiman D."/>
            <person name="Howarth C."/>
            <person name="Mehta T."/>
            <person name="Neiman D."/>
            <person name="Pearson M."/>
            <person name="Roberts A."/>
            <person name="Saif S."/>
            <person name="Shea T."/>
            <person name="Shenoy N."/>
            <person name="Sisk P."/>
            <person name="Stolte C."/>
            <person name="Sykes S."/>
            <person name="White J."/>
            <person name="Yandava C."/>
            <person name="Haas B."/>
            <person name="Nusbaum C."/>
            <person name="Birren B."/>
        </authorList>
    </citation>
    <scope>NUCLEOTIDE SEQUENCE [LARGE SCALE GENOMIC DNA]</scope>
    <source>
        <strain evidence="6">p1A1 Lamole</strain>
    </source>
</reference>
<dbReference type="InterPro" id="IPR008313">
    <property type="entry name" value="GH125"/>
</dbReference>
<dbReference type="GO" id="GO:0003824">
    <property type="term" value="F:catalytic activity"/>
    <property type="evidence" value="ECO:0007669"/>
    <property type="project" value="UniProtKB-ARBA"/>
</dbReference>
<dbReference type="Pfam" id="PF06824">
    <property type="entry name" value="Glyco_hydro_125"/>
    <property type="match status" value="1"/>
</dbReference>
<dbReference type="InterPro" id="IPR008928">
    <property type="entry name" value="6-hairpin_glycosidase_sf"/>
</dbReference>
<evidence type="ECO:0000313" key="5">
    <source>
        <dbReference type="EnsemblFungi" id="MVLG_04582T0"/>
    </source>
</evidence>
<reference evidence="5" key="4">
    <citation type="submission" date="2015-06" db="UniProtKB">
        <authorList>
            <consortium name="EnsemblFungi"/>
        </authorList>
    </citation>
    <scope>IDENTIFICATION</scope>
</reference>
<evidence type="ECO:0000313" key="6">
    <source>
        <dbReference type="Proteomes" id="UP000017200"/>
    </source>
</evidence>
<proteinExistence type="inferred from homology"/>
<evidence type="ECO:0000256" key="3">
    <source>
        <dbReference type="ARBA" id="ARBA00023274"/>
    </source>
</evidence>
<dbReference type="EMBL" id="GL541694">
    <property type="protein sequence ID" value="KDE05039.1"/>
    <property type="molecule type" value="Genomic_DNA"/>
</dbReference>
<dbReference type="InterPro" id="IPR012341">
    <property type="entry name" value="6hp_glycosidase-like_sf"/>
</dbReference>
<name>U5HBN4_USTV1</name>
<accession>U5HBN4</accession>
<reference evidence="4" key="2">
    <citation type="submission" date="2010-11" db="EMBL/GenBank/DDBJ databases">
        <authorList>
            <consortium name="The Broad Institute Genome Sequencing Platform"/>
            <person name="Earl A."/>
            <person name="Ward D."/>
            <person name="Feldgarden M."/>
            <person name="Gevers D."/>
            <person name="Butler R."/>
            <person name="Young S.K."/>
            <person name="Zeng Q."/>
            <person name="Gargeya S."/>
            <person name="Fitzgerald M."/>
            <person name="Haas B."/>
            <person name="Abouelleil A."/>
            <person name="Alvarado L."/>
            <person name="Arachchi H.M."/>
            <person name="Berlin A."/>
            <person name="Brown A."/>
            <person name="Chapman S.B."/>
            <person name="Chen Z."/>
            <person name="Dunbar C."/>
            <person name="Freedman E."/>
            <person name="Gearin G."/>
            <person name="Gellesch M."/>
            <person name="Goldberg J."/>
            <person name="Griggs A."/>
            <person name="Gujja S."/>
            <person name="Heilman E."/>
            <person name="Heiman D."/>
            <person name="Howarth C."/>
            <person name="Larson L."/>
            <person name="Lui A."/>
            <person name="MacDonald P.J.P."/>
            <person name="Mehta T."/>
            <person name="Montmayeur A."/>
            <person name="Murphy C."/>
            <person name="Neiman D."/>
            <person name="Pearson M."/>
            <person name="Priest M."/>
            <person name="Roberts A."/>
            <person name="Saif S."/>
            <person name="Shea T."/>
            <person name="Shenoy N."/>
            <person name="Sisk P."/>
            <person name="Stolte C."/>
            <person name="Sykes S."/>
            <person name="White J."/>
            <person name="Yandava C."/>
            <person name="Wortman J."/>
            <person name="Nusbaum C."/>
            <person name="Birren B."/>
        </authorList>
    </citation>
    <scope>NUCLEOTIDE SEQUENCE</scope>
    <source>
        <strain evidence="4">P1A1 Lamole</strain>
    </source>
</reference>
<gene>
    <name evidence="4" type="ORF">MVLG_04582</name>
</gene>
<dbReference type="PANTHER" id="PTHR12850">
    <property type="entry name" value="40S RIBOSOMAL PROTEIN S25"/>
    <property type="match status" value="1"/>
</dbReference>
<dbReference type="GO" id="GO:1990904">
    <property type="term" value="C:ribonucleoprotein complex"/>
    <property type="evidence" value="ECO:0007669"/>
    <property type="project" value="UniProtKB-KW"/>
</dbReference>